<dbReference type="Pfam" id="PF00023">
    <property type="entry name" value="Ank"/>
    <property type="match status" value="1"/>
</dbReference>
<dbReference type="Proteomes" id="UP001205105">
    <property type="component" value="Unassembled WGS sequence"/>
</dbReference>
<reference evidence="3" key="1">
    <citation type="submission" date="2020-11" db="EMBL/GenBank/DDBJ databases">
        <title>Chlorella ohadii genome sequencing and assembly.</title>
        <authorList>
            <person name="Murik O."/>
            <person name="Treves H."/>
            <person name="Kedem I."/>
            <person name="Shotland Y."/>
            <person name="Kaplan A."/>
        </authorList>
    </citation>
    <scope>NUCLEOTIDE SEQUENCE</scope>
    <source>
        <strain evidence="3">1</strain>
    </source>
</reference>
<dbReference type="Pfam" id="PF12796">
    <property type="entry name" value="Ank_2"/>
    <property type="match status" value="3"/>
</dbReference>
<accession>A0AAD5H6Y3</accession>
<gene>
    <name evidence="3" type="ORF">COHA_000300</name>
</gene>
<dbReference type="InterPro" id="IPR002110">
    <property type="entry name" value="Ankyrin_rpt"/>
</dbReference>
<keyword evidence="1" id="KW-0677">Repeat</keyword>
<proteinExistence type="predicted"/>
<dbReference type="PANTHER" id="PTHR24198:SF194">
    <property type="entry name" value="INVERSIN-A"/>
    <property type="match status" value="1"/>
</dbReference>
<dbReference type="Gene3D" id="1.25.40.20">
    <property type="entry name" value="Ankyrin repeat-containing domain"/>
    <property type="match status" value="4"/>
</dbReference>
<comment type="caution">
    <text evidence="3">The sequence shown here is derived from an EMBL/GenBank/DDBJ whole genome shotgun (WGS) entry which is preliminary data.</text>
</comment>
<dbReference type="InterPro" id="IPR036770">
    <property type="entry name" value="Ankyrin_rpt-contain_sf"/>
</dbReference>
<dbReference type="SMART" id="SM00248">
    <property type="entry name" value="ANK"/>
    <property type="match status" value="11"/>
</dbReference>
<evidence type="ECO:0000313" key="4">
    <source>
        <dbReference type="Proteomes" id="UP001205105"/>
    </source>
</evidence>
<name>A0AAD5H6Y3_9CHLO</name>
<evidence type="ECO:0000313" key="3">
    <source>
        <dbReference type="EMBL" id="KAI7846231.1"/>
    </source>
</evidence>
<keyword evidence="2" id="KW-0040">ANK repeat</keyword>
<dbReference type="SUPFAM" id="SSF48403">
    <property type="entry name" value="Ankyrin repeat"/>
    <property type="match status" value="1"/>
</dbReference>
<dbReference type="PANTHER" id="PTHR24198">
    <property type="entry name" value="ANKYRIN REPEAT AND PROTEIN KINASE DOMAIN-CONTAINING PROTEIN"/>
    <property type="match status" value="1"/>
</dbReference>
<keyword evidence="4" id="KW-1185">Reference proteome</keyword>
<sequence>MDLAFTCEVGQLDDEQYTVTAFVQLGDEDLLSTNVEPLECQELADLVCDLLTIKAALENDEPLDTLQLRSQAEPPTFQLSPQADELIDSTDWAGLVEELQGCARELQHGYWHHGEALPGWSAAGMLLLAAATLGNACTAQLLLLLQPDAAVAMGGAAAVSPLHQAAEFGHIGIMEAILAAMPSAAHLETETGCTPLLHAAMTAQSAAVRLLLEAAPALAAHPSSNTRALPLHMATTAEEEGAAGEAVEETIRLLLEAAPETALGGDKDGDTALHWAASADSEAAVRALLAAAPAAAMASNHKGMLPVHTAAAEGTAAVLQLLLVAVADGITAVGGEEGMQPIHCAAAGGNTAAVELLLASRPELATAVDNDGWTAAHYAARIDGDGLPALQLLIAAAPQGSCHSAQDVHGWLPAHVAAQNNCPAALKHLFASAPAAAQALAIEHDAWVPLHLAAQDGSVAAAEVLLEVAPEACQIRNAAGRTPLSVAAWNGQEGMVSLLLAAAPQAALRVEDDSGALPIHGAARQGHAGVVAALLAAHPESATALLDGAYTPLDMALLFCEHPDQRDRVALVLLPAGPAELALDSLIQAGPASQHLLPDFVAARLPLNDALWARLLSPCAGLGRVLPAALEHGTEQAQQLVRHLPAADAARLRLAALCLARSQRRTSVHLPPAITGLLLALSCG</sequence>
<organism evidence="3 4">
    <name type="scientific">Chlorella ohadii</name>
    <dbReference type="NCBI Taxonomy" id="2649997"/>
    <lineage>
        <taxon>Eukaryota</taxon>
        <taxon>Viridiplantae</taxon>
        <taxon>Chlorophyta</taxon>
        <taxon>core chlorophytes</taxon>
        <taxon>Trebouxiophyceae</taxon>
        <taxon>Chlorellales</taxon>
        <taxon>Chlorellaceae</taxon>
        <taxon>Chlorella clade</taxon>
        <taxon>Chlorella</taxon>
    </lineage>
</organism>
<dbReference type="EMBL" id="JADXDR010000007">
    <property type="protein sequence ID" value="KAI7846231.1"/>
    <property type="molecule type" value="Genomic_DNA"/>
</dbReference>
<evidence type="ECO:0000256" key="1">
    <source>
        <dbReference type="ARBA" id="ARBA00022737"/>
    </source>
</evidence>
<protein>
    <submittedName>
        <fullName evidence="3">Uncharacterized protein</fullName>
    </submittedName>
</protein>
<evidence type="ECO:0000256" key="2">
    <source>
        <dbReference type="ARBA" id="ARBA00023043"/>
    </source>
</evidence>
<dbReference type="AlphaFoldDB" id="A0AAD5H6Y3"/>